<evidence type="ECO:0000259" key="1">
    <source>
        <dbReference type="Pfam" id="PF01610"/>
    </source>
</evidence>
<dbReference type="InterPro" id="IPR002560">
    <property type="entry name" value="Transposase_DDE"/>
</dbReference>
<accession>A0A6C0U5P2</accession>
<dbReference type="EMBL" id="CP048711">
    <property type="protein sequence ID" value="QIB67480.1"/>
    <property type="molecule type" value="Genomic_DNA"/>
</dbReference>
<gene>
    <name evidence="2" type="ORF">G3T16_00920</name>
</gene>
<sequence length="71" mass="7958">MRFCEKRVNRRRCILPPNSVKFSSGIVEGLNNKASLTTGKSYGFRTYHAAETALYHALGALPVPETAHEFF</sequence>
<dbReference type="AlphaFoldDB" id="A0A6C0U5P2"/>
<evidence type="ECO:0000313" key="2">
    <source>
        <dbReference type="EMBL" id="QIB67480.1"/>
    </source>
</evidence>
<proteinExistence type="predicted"/>
<dbReference type="KEGG" id="kim:G3T16_00920"/>
<protein>
    <submittedName>
        <fullName evidence="2">Transposase</fullName>
    </submittedName>
</protein>
<feature type="domain" description="Transposase IS204/IS1001/IS1096/IS1165 DDE" evidence="1">
    <location>
        <begin position="21"/>
        <end position="49"/>
    </location>
</feature>
<dbReference type="Pfam" id="PF01610">
    <property type="entry name" value="DDE_Tnp_ISL3"/>
    <property type="match status" value="1"/>
</dbReference>
<name>A0A6C0U5P2_9GAMM</name>
<keyword evidence="3" id="KW-1185">Reference proteome</keyword>
<organism evidence="2 3">
    <name type="scientific">Kineobactrum salinum</name>
    <dbReference type="NCBI Taxonomy" id="2708301"/>
    <lineage>
        <taxon>Bacteria</taxon>
        <taxon>Pseudomonadati</taxon>
        <taxon>Pseudomonadota</taxon>
        <taxon>Gammaproteobacteria</taxon>
        <taxon>Cellvibrionales</taxon>
        <taxon>Halieaceae</taxon>
        <taxon>Kineobactrum</taxon>
    </lineage>
</organism>
<evidence type="ECO:0000313" key="3">
    <source>
        <dbReference type="Proteomes" id="UP000477680"/>
    </source>
</evidence>
<dbReference type="Proteomes" id="UP000477680">
    <property type="component" value="Chromosome"/>
</dbReference>
<reference evidence="2 3" key="1">
    <citation type="submission" date="2020-02" db="EMBL/GenBank/DDBJ databases">
        <title>Genome sequencing for Kineobactrum sp. M2.</title>
        <authorList>
            <person name="Park S.-J."/>
        </authorList>
    </citation>
    <scope>NUCLEOTIDE SEQUENCE [LARGE SCALE GENOMIC DNA]</scope>
    <source>
        <strain evidence="2 3">M2</strain>
    </source>
</reference>